<dbReference type="Proteomes" id="UP000177269">
    <property type="component" value="Unassembled WGS sequence"/>
</dbReference>
<evidence type="ECO:0000256" key="1">
    <source>
        <dbReference type="ARBA" id="ARBA00022801"/>
    </source>
</evidence>
<evidence type="ECO:0000313" key="4">
    <source>
        <dbReference type="Proteomes" id="UP000177269"/>
    </source>
</evidence>
<dbReference type="InterPro" id="IPR033704">
    <property type="entry name" value="dUTPase_trimeric"/>
</dbReference>
<accession>A0A1G2NZB9</accession>
<reference evidence="3 4" key="1">
    <citation type="journal article" date="2016" name="Nat. Commun.">
        <title>Thousands of microbial genomes shed light on interconnected biogeochemical processes in an aquifer system.</title>
        <authorList>
            <person name="Anantharaman K."/>
            <person name="Brown C.T."/>
            <person name="Hug L.A."/>
            <person name="Sharon I."/>
            <person name="Castelle C.J."/>
            <person name="Probst A.J."/>
            <person name="Thomas B.C."/>
            <person name="Singh A."/>
            <person name="Wilkins M.J."/>
            <person name="Karaoz U."/>
            <person name="Brodie E.L."/>
            <person name="Williams K.H."/>
            <person name="Hubbard S.S."/>
            <person name="Banfield J.F."/>
        </authorList>
    </citation>
    <scope>NUCLEOTIDE SEQUENCE [LARGE SCALE GENOMIC DNA]</scope>
</reference>
<dbReference type="NCBIfam" id="TIGR02274">
    <property type="entry name" value="dCTP_deam"/>
    <property type="match status" value="1"/>
</dbReference>
<gene>
    <name evidence="3" type="ORF">A3G52_03670</name>
</gene>
<dbReference type="InterPro" id="IPR036157">
    <property type="entry name" value="dUTPase-like_sf"/>
</dbReference>
<keyword evidence="1" id="KW-0378">Hydrolase</keyword>
<comment type="caution">
    <text evidence="3">The sequence shown here is derived from an EMBL/GenBank/DDBJ whole genome shotgun (WGS) entry which is preliminary data.</text>
</comment>
<proteinExistence type="predicted"/>
<dbReference type="GO" id="GO:0008829">
    <property type="term" value="F:dCTP deaminase activity"/>
    <property type="evidence" value="ECO:0007669"/>
    <property type="project" value="InterPro"/>
</dbReference>
<keyword evidence="2" id="KW-0546">Nucleotide metabolism</keyword>
<evidence type="ECO:0000256" key="2">
    <source>
        <dbReference type="ARBA" id="ARBA00023080"/>
    </source>
</evidence>
<dbReference type="EMBL" id="MHSK01000033">
    <property type="protein sequence ID" value="OHA41437.1"/>
    <property type="molecule type" value="Genomic_DNA"/>
</dbReference>
<dbReference type="Gene3D" id="2.70.40.10">
    <property type="match status" value="1"/>
</dbReference>
<protein>
    <submittedName>
        <fullName evidence="3">dCTP deaminase</fullName>
    </submittedName>
</protein>
<evidence type="ECO:0000313" key="3">
    <source>
        <dbReference type="EMBL" id="OHA41437.1"/>
    </source>
</evidence>
<dbReference type="SUPFAM" id="SSF51283">
    <property type="entry name" value="dUTPase-like"/>
    <property type="match status" value="1"/>
</dbReference>
<dbReference type="GO" id="GO:0006229">
    <property type="term" value="P:dUTP biosynthetic process"/>
    <property type="evidence" value="ECO:0007669"/>
    <property type="project" value="InterPro"/>
</dbReference>
<dbReference type="AlphaFoldDB" id="A0A1G2NZB9"/>
<dbReference type="Pfam" id="PF22769">
    <property type="entry name" value="DCD"/>
    <property type="match status" value="1"/>
</dbReference>
<dbReference type="InterPro" id="IPR011962">
    <property type="entry name" value="dCTP_deaminase"/>
</dbReference>
<dbReference type="PANTHER" id="PTHR42680:SF3">
    <property type="entry name" value="DCTP DEAMINASE"/>
    <property type="match status" value="1"/>
</dbReference>
<name>A0A1G2NZB9_9BACT</name>
<dbReference type="PANTHER" id="PTHR42680">
    <property type="entry name" value="DCTP DEAMINASE"/>
    <property type="match status" value="1"/>
</dbReference>
<sequence>MSVITKRQILERIKKGEISFEPPLDLFQLQDHAVDLRLGFTFMIPKRWKMTSKGRESLDTVHFDKNNSGYFEIIELEEGQFFDLLPNEHIIISTLESLKVPNDLMAVLYPRSSTNRKGLSLDLTGIIDSGYEGQLTLPVKNSTQSQIIRLFPGERLCQIVFEELSELVYARKSKYHKKDIIEGIGREKRKEAELILKGQIKRLKNGFPAVK</sequence>
<dbReference type="CDD" id="cd07557">
    <property type="entry name" value="trimeric_dUTPase"/>
    <property type="match status" value="1"/>
</dbReference>
<organism evidence="3 4">
    <name type="scientific">Candidatus Taylorbacteria bacterium RIFCSPLOWO2_12_FULL_43_20</name>
    <dbReference type="NCBI Taxonomy" id="1802332"/>
    <lineage>
        <taxon>Bacteria</taxon>
        <taxon>Candidatus Tayloriibacteriota</taxon>
    </lineage>
</organism>